<reference evidence="2" key="1">
    <citation type="submission" date="2020-03" db="EMBL/GenBank/DDBJ databases">
        <title>The deep terrestrial virosphere.</title>
        <authorList>
            <person name="Holmfeldt K."/>
            <person name="Nilsson E."/>
            <person name="Simone D."/>
            <person name="Lopez-Fernandez M."/>
            <person name="Wu X."/>
            <person name="de Brujin I."/>
            <person name="Lundin D."/>
            <person name="Andersson A."/>
            <person name="Bertilsson S."/>
            <person name="Dopson M."/>
        </authorList>
    </citation>
    <scope>NUCLEOTIDE SEQUENCE</scope>
    <source>
        <strain evidence="4">MM415A00187</strain>
        <strain evidence="3">MM415B00313</strain>
        <strain evidence="2">TM448A00409</strain>
    </source>
</reference>
<name>A0A6H1ZGC3_9ZZZZ</name>
<dbReference type="EMBL" id="MT142530">
    <property type="protein sequence ID" value="QJA84498.1"/>
    <property type="molecule type" value="Genomic_DNA"/>
</dbReference>
<evidence type="ECO:0000313" key="2">
    <source>
        <dbReference type="EMBL" id="QJA46397.1"/>
    </source>
</evidence>
<sequence>MKTLKKLGLEIVTGYTLSKYTYKDHEDGNYLINTNFEDQSYEKLPLSKESFDGLINSFELSEDDIKKLKSRLVDTKKEKLIKKLKEELMLRSLEHPNTEDYYYIYLEGLHDAENELKSAMNAYEETEANKSIMLARKNLKEAENEWERQKDLGKRIISLENEMQD</sequence>
<evidence type="ECO:0000313" key="4">
    <source>
        <dbReference type="EMBL" id="QJA84498.1"/>
    </source>
</evidence>
<dbReference type="EMBL" id="MT144009">
    <property type="protein sequence ID" value="QJA46397.1"/>
    <property type="molecule type" value="Genomic_DNA"/>
</dbReference>
<organism evidence="2">
    <name type="scientific">viral metagenome</name>
    <dbReference type="NCBI Taxonomy" id="1070528"/>
    <lineage>
        <taxon>unclassified sequences</taxon>
        <taxon>metagenomes</taxon>
        <taxon>organismal metagenomes</taxon>
    </lineage>
</organism>
<dbReference type="AlphaFoldDB" id="A0A6H1ZGC3"/>
<protein>
    <submittedName>
        <fullName evidence="2">Uncharacterized protein</fullName>
    </submittedName>
</protein>
<evidence type="ECO:0000313" key="3">
    <source>
        <dbReference type="EMBL" id="QJA66985.1"/>
    </source>
</evidence>
<gene>
    <name evidence="4" type="ORF">MM415A00187_0033</name>
    <name evidence="3" type="ORF">MM415B00313_0033</name>
    <name evidence="2" type="ORF">TM448A00409_0033</name>
</gene>
<feature type="coiled-coil region" evidence="1">
    <location>
        <begin position="106"/>
        <end position="152"/>
    </location>
</feature>
<proteinExistence type="predicted"/>
<accession>A0A6H1ZGC3</accession>
<evidence type="ECO:0000256" key="1">
    <source>
        <dbReference type="SAM" id="Coils"/>
    </source>
</evidence>
<keyword evidence="1" id="KW-0175">Coiled coil</keyword>
<dbReference type="EMBL" id="MT141564">
    <property type="protein sequence ID" value="QJA66985.1"/>
    <property type="molecule type" value="Genomic_DNA"/>
</dbReference>